<dbReference type="EMBL" id="LJSG01000017">
    <property type="protein sequence ID" value="KPP90484.1"/>
    <property type="molecule type" value="Genomic_DNA"/>
</dbReference>
<dbReference type="Pfam" id="PF26341">
    <property type="entry name" value="AAA_SelU"/>
    <property type="match status" value="1"/>
</dbReference>
<reference evidence="4 5" key="1">
    <citation type="submission" date="2015-09" db="EMBL/GenBank/DDBJ databases">
        <title>Identification and resolution of microdiversity through metagenomic sequencing of parallel consortia.</title>
        <authorList>
            <person name="Nelson W.C."/>
            <person name="Romine M.F."/>
            <person name="Lindemann S.R."/>
        </authorList>
    </citation>
    <scope>NUCLEOTIDE SEQUENCE [LARGE SCALE GENOMIC DNA]</scope>
    <source>
        <strain evidence="4">HL-91</strain>
    </source>
</reference>
<gene>
    <name evidence="4" type="primary">selU</name>
    <name evidence="3" type="ORF">Ga0058931_2892</name>
    <name evidence="4" type="ORF">HLUCCA05_13495</name>
</gene>
<dbReference type="GO" id="GO:0002098">
    <property type="term" value="P:tRNA wobble uridine modification"/>
    <property type="evidence" value="ECO:0007669"/>
    <property type="project" value="InterPro"/>
</dbReference>
<dbReference type="InterPro" id="IPR036873">
    <property type="entry name" value="Rhodanese-like_dom_sf"/>
</dbReference>
<dbReference type="Gene3D" id="3.40.250.10">
    <property type="entry name" value="Rhodanese-like domain"/>
    <property type="match status" value="1"/>
</dbReference>
<keyword evidence="4" id="KW-0808">Transferase</keyword>
<dbReference type="InterPro" id="IPR001763">
    <property type="entry name" value="Rhodanese-like_dom"/>
</dbReference>
<dbReference type="PANTHER" id="PTHR30401:SF0">
    <property type="entry name" value="TRNA 2-SELENOURIDINE SYNTHASE"/>
    <property type="match status" value="1"/>
</dbReference>
<dbReference type="EMBL" id="FBYC01000004">
    <property type="protein sequence ID" value="CUX83289.1"/>
    <property type="molecule type" value="Genomic_DNA"/>
</dbReference>
<dbReference type="NCBIfam" id="TIGR03167">
    <property type="entry name" value="tRNA_sel_U_synt"/>
    <property type="match status" value="1"/>
</dbReference>
<evidence type="ECO:0000313" key="3">
    <source>
        <dbReference type="EMBL" id="CUX83289.1"/>
    </source>
</evidence>
<evidence type="ECO:0000259" key="2">
    <source>
        <dbReference type="PROSITE" id="PS50206"/>
    </source>
</evidence>
<dbReference type="PANTHER" id="PTHR30401">
    <property type="entry name" value="TRNA 2-SELENOURIDINE SYNTHASE"/>
    <property type="match status" value="1"/>
</dbReference>
<keyword evidence="6" id="KW-1185">Reference proteome</keyword>
<feature type="domain" description="Rhodanese" evidence="2">
    <location>
        <begin position="16"/>
        <end position="138"/>
    </location>
</feature>
<dbReference type="GO" id="GO:0004792">
    <property type="term" value="F:thiosulfate-cyanide sulfurtransferase activity"/>
    <property type="evidence" value="ECO:0007669"/>
    <property type="project" value="InterPro"/>
</dbReference>
<dbReference type="SUPFAM" id="SSF52821">
    <property type="entry name" value="Rhodanese/Cell cycle control phosphatase"/>
    <property type="match status" value="1"/>
</dbReference>
<dbReference type="PROSITE" id="PS00380">
    <property type="entry name" value="RHODANESE_1"/>
    <property type="match status" value="1"/>
</dbReference>
<dbReference type="CDD" id="cd01520">
    <property type="entry name" value="RHOD_YbbB"/>
    <property type="match status" value="1"/>
</dbReference>
<dbReference type="Proteomes" id="UP000182045">
    <property type="component" value="Unassembled WGS sequence"/>
</dbReference>
<evidence type="ECO:0000256" key="1">
    <source>
        <dbReference type="ARBA" id="ARBA00023266"/>
    </source>
</evidence>
<dbReference type="Pfam" id="PF00581">
    <property type="entry name" value="Rhodanese"/>
    <property type="match status" value="1"/>
</dbReference>
<dbReference type="NCBIfam" id="NF008752">
    <property type="entry name" value="PRK11784.1-4"/>
    <property type="match status" value="1"/>
</dbReference>
<dbReference type="EC" id="2.9.1.-" evidence="4"/>
<dbReference type="SMART" id="SM00450">
    <property type="entry name" value="RHOD"/>
    <property type="match status" value="1"/>
</dbReference>
<dbReference type="GO" id="GO:0043828">
    <property type="term" value="F:tRNA 2-selenouridine synthase activity"/>
    <property type="evidence" value="ECO:0007669"/>
    <property type="project" value="InterPro"/>
</dbReference>
<keyword evidence="1" id="KW-0711">Selenium</keyword>
<dbReference type="SUPFAM" id="SSF52540">
    <property type="entry name" value="P-loop containing nucleoside triphosphate hydrolases"/>
    <property type="match status" value="1"/>
</dbReference>
<reference evidence="3 6" key="2">
    <citation type="submission" date="2016-01" db="EMBL/GenBank/DDBJ databases">
        <authorList>
            <person name="Varghese N."/>
        </authorList>
    </citation>
    <scope>NUCLEOTIDE SEQUENCE [LARGE SCALE GENOMIC DNA]</scope>
    <source>
        <strain evidence="3 6">HL-91</strain>
    </source>
</reference>
<comment type="caution">
    <text evidence="4">The sequence shown here is derived from an EMBL/GenBank/DDBJ whole genome shotgun (WGS) entry which is preliminary data.</text>
</comment>
<name>A0A0P7VTZ8_9RHOB</name>
<dbReference type="InterPro" id="IPR001307">
    <property type="entry name" value="Thiosulphate_STrfase_CS"/>
</dbReference>
<dbReference type="PATRIC" id="fig|1666912.4.peg.600"/>
<dbReference type="PROSITE" id="PS50206">
    <property type="entry name" value="RHODANESE_3"/>
    <property type="match status" value="1"/>
</dbReference>
<organism evidence="4 5">
    <name type="scientific">Roseibaca calidilacus</name>
    <dbReference type="NCBI Taxonomy" id="1666912"/>
    <lineage>
        <taxon>Bacteria</taxon>
        <taxon>Pseudomonadati</taxon>
        <taxon>Pseudomonadota</taxon>
        <taxon>Alphaproteobacteria</taxon>
        <taxon>Rhodobacterales</taxon>
        <taxon>Paracoccaceae</taxon>
        <taxon>Roseinatronobacter</taxon>
    </lineage>
</organism>
<evidence type="ECO:0000313" key="6">
    <source>
        <dbReference type="Proteomes" id="UP000182045"/>
    </source>
</evidence>
<dbReference type="Proteomes" id="UP000050413">
    <property type="component" value="Unassembled WGS sequence"/>
</dbReference>
<dbReference type="RefSeq" id="WP_072246940.1">
    <property type="nucleotide sequence ID" value="NZ_FBYC01000004.1"/>
</dbReference>
<evidence type="ECO:0000313" key="5">
    <source>
        <dbReference type="Proteomes" id="UP000050413"/>
    </source>
</evidence>
<dbReference type="InterPro" id="IPR017582">
    <property type="entry name" value="SelU"/>
</dbReference>
<evidence type="ECO:0000313" key="4">
    <source>
        <dbReference type="EMBL" id="KPP90484.1"/>
    </source>
</evidence>
<dbReference type="InterPro" id="IPR027417">
    <property type="entry name" value="P-loop_NTPase"/>
</dbReference>
<dbReference type="AlphaFoldDB" id="A0A0P7VTZ8"/>
<proteinExistence type="predicted"/>
<dbReference type="OrthoDB" id="9808735at2"/>
<sequence>MTLPRYRPTTIRALDSAGFDTIIDVRAPSEYAQDHVPGAINLPVLSDAERAQVGTIYKQDSPFAARKLGAALVARNAAHHLQTALAAKPGSWQPLVYCWRGGQRSGSFATILSQIGWRVSVLDGGYKCWRALVGAQVYDTPFPAPVVLLSGGTGTGKTDILHHAAAHGAQVIDLEGMAEHRGSVFGGTTAQPSQKLFETRLAMAIAALDPARPVLIEAESNRIGSIRLPPALWDAMRSASVIEISAPLPARAAYIGHRYADIAKDPAFLEKTLDGLRKYHAAAQVQAWQAMAAQPARLAQSLIAEHYDPRYACVSRTPPQRHQIALRDLSPEALEQAARQVFVTLAQMVPKS</sequence>
<dbReference type="STRING" id="1666912.Ga0058931_2892"/>
<dbReference type="NCBIfam" id="NF008750">
    <property type="entry name" value="PRK11784.1-2"/>
    <property type="match status" value="1"/>
</dbReference>
<accession>A0A0P7VTZ8</accession>
<protein>
    <submittedName>
        <fullName evidence="4">tRNA 2-selenouridine synthase</fullName>
        <ecNumber evidence="4">2.9.1.-</ecNumber>
    </submittedName>
</protein>
<dbReference type="InterPro" id="IPR058840">
    <property type="entry name" value="AAA_SelU"/>
</dbReference>